<keyword evidence="9" id="KW-1133">Transmembrane helix</keyword>
<evidence type="ECO:0000256" key="3">
    <source>
        <dbReference type="ARBA" id="ARBA00012438"/>
    </source>
</evidence>
<evidence type="ECO:0000256" key="9">
    <source>
        <dbReference type="SAM" id="Phobius"/>
    </source>
</evidence>
<dbReference type="PRINTS" id="PR00344">
    <property type="entry name" value="BCTRLSENSOR"/>
</dbReference>
<dbReference type="InterPro" id="IPR050980">
    <property type="entry name" value="2C_sensor_his_kinase"/>
</dbReference>
<comment type="subcellular location">
    <subcellularLocation>
        <location evidence="2">Membrane</location>
    </subcellularLocation>
</comment>
<evidence type="ECO:0000256" key="7">
    <source>
        <dbReference type="ARBA" id="ARBA00022777"/>
    </source>
</evidence>
<comment type="catalytic activity">
    <reaction evidence="1">
        <text>ATP + protein L-histidine = ADP + protein N-phospho-L-histidine.</text>
        <dbReference type="EC" id="2.7.13.3"/>
    </reaction>
</comment>
<sequence length="464" mass="51861">MFERFFLRRLSAKLLLITVIFVMLAEILIFIPSAAMFRQTWLQDRAQSAGLLTLAIEGVPDYQGGQMLTHQFMADTDVSMVAQKREGMSQLVLGLPPSVDQKVYTVDLRNTRRLPLFRETFRDFFAPDKGYIRILSEPTVTGVEALEVLVPRQALAIALQDYCLRVLLWSLAISLLTGMMIYATLARMIVRPIQTLARDMSKFRSEPRKRAEAHKQSQRLDEIGQLQREFVDMQTGVRHAFKQQERLATVGMAMAKINHDLRNVLTSTQLISDRLAVDKEPRIKTMGERLVRAVDRGVKLCEATLRFSQSVEERPDARPVQLSTLIGEAAGDVMAEIGKVTFKNKVGREIKVMADPDHTYRIFQNLFRNAVEAMKDSSEKVLSVSAEISDDRVCVYVSDTGPGLPKKTQENLFKAFTSASRKGGTGLGLTIARELARAQGGNLQLDSTGAQGTVFHVGLPVAES</sequence>
<keyword evidence="9" id="KW-0812">Transmembrane</keyword>
<dbReference type="PANTHER" id="PTHR44936">
    <property type="entry name" value="SENSOR PROTEIN CREC"/>
    <property type="match status" value="1"/>
</dbReference>
<dbReference type="GO" id="GO:0005524">
    <property type="term" value="F:ATP binding"/>
    <property type="evidence" value="ECO:0007669"/>
    <property type="project" value="UniProtKB-KW"/>
</dbReference>
<keyword evidence="9" id="KW-0472">Membrane</keyword>
<dbReference type="GO" id="GO:0007165">
    <property type="term" value="P:signal transduction"/>
    <property type="evidence" value="ECO:0007669"/>
    <property type="project" value="InterPro"/>
</dbReference>
<keyword evidence="5" id="KW-0808">Transferase</keyword>
<dbReference type="Gene3D" id="1.10.287.130">
    <property type="match status" value="1"/>
</dbReference>
<evidence type="ECO:0000256" key="2">
    <source>
        <dbReference type="ARBA" id="ARBA00004370"/>
    </source>
</evidence>
<keyword evidence="8" id="KW-0067">ATP-binding</keyword>
<dbReference type="SUPFAM" id="SSF55874">
    <property type="entry name" value="ATPase domain of HSP90 chaperone/DNA topoisomerase II/histidine kinase"/>
    <property type="match status" value="1"/>
</dbReference>
<accession>A0A7C3C2M5</accession>
<gene>
    <name evidence="12" type="ORF">ENJ46_01980</name>
</gene>
<dbReference type="InterPro" id="IPR004358">
    <property type="entry name" value="Sig_transdc_His_kin-like_C"/>
</dbReference>
<dbReference type="SMART" id="SM00387">
    <property type="entry name" value="HATPase_c"/>
    <property type="match status" value="1"/>
</dbReference>
<evidence type="ECO:0000256" key="6">
    <source>
        <dbReference type="ARBA" id="ARBA00022741"/>
    </source>
</evidence>
<dbReference type="PROSITE" id="PS50885">
    <property type="entry name" value="HAMP"/>
    <property type="match status" value="1"/>
</dbReference>
<keyword evidence="7 12" id="KW-0418">Kinase</keyword>
<evidence type="ECO:0000256" key="4">
    <source>
        <dbReference type="ARBA" id="ARBA00022553"/>
    </source>
</evidence>
<dbReference type="InterPro" id="IPR005467">
    <property type="entry name" value="His_kinase_dom"/>
</dbReference>
<evidence type="ECO:0000256" key="5">
    <source>
        <dbReference type="ARBA" id="ARBA00022679"/>
    </source>
</evidence>
<dbReference type="InterPro" id="IPR003594">
    <property type="entry name" value="HATPase_dom"/>
</dbReference>
<dbReference type="GO" id="GO:0004673">
    <property type="term" value="F:protein histidine kinase activity"/>
    <property type="evidence" value="ECO:0007669"/>
    <property type="project" value="UniProtKB-EC"/>
</dbReference>
<feature type="transmembrane region" description="Helical" evidence="9">
    <location>
        <begin position="166"/>
        <end position="190"/>
    </location>
</feature>
<reference evidence="12" key="1">
    <citation type="journal article" date="2020" name="mSystems">
        <title>Genome- and Community-Level Interaction Insights into Carbon Utilization and Element Cycling Functions of Hydrothermarchaeota in Hydrothermal Sediment.</title>
        <authorList>
            <person name="Zhou Z."/>
            <person name="Liu Y."/>
            <person name="Xu W."/>
            <person name="Pan J."/>
            <person name="Luo Z.H."/>
            <person name="Li M."/>
        </authorList>
    </citation>
    <scope>NUCLEOTIDE SEQUENCE [LARGE SCALE GENOMIC DNA]</scope>
    <source>
        <strain evidence="12">HyVt-489</strain>
    </source>
</reference>
<dbReference type="InterPro" id="IPR003660">
    <property type="entry name" value="HAMP_dom"/>
</dbReference>
<dbReference type="Pfam" id="PF02518">
    <property type="entry name" value="HATPase_c"/>
    <property type="match status" value="1"/>
</dbReference>
<evidence type="ECO:0000256" key="8">
    <source>
        <dbReference type="ARBA" id="ARBA00022840"/>
    </source>
</evidence>
<dbReference type="EMBL" id="DRMN01000132">
    <property type="protein sequence ID" value="HFB54667.1"/>
    <property type="molecule type" value="Genomic_DNA"/>
</dbReference>
<keyword evidence="6" id="KW-0547">Nucleotide-binding</keyword>
<evidence type="ECO:0000313" key="12">
    <source>
        <dbReference type="EMBL" id="HFB54667.1"/>
    </source>
</evidence>
<dbReference type="PROSITE" id="PS50109">
    <property type="entry name" value="HIS_KIN"/>
    <property type="match status" value="1"/>
</dbReference>
<protein>
    <recommendedName>
        <fullName evidence="3">histidine kinase</fullName>
        <ecNumber evidence="3">2.7.13.3</ecNumber>
    </recommendedName>
</protein>
<feature type="domain" description="Histidine kinase" evidence="10">
    <location>
        <begin position="256"/>
        <end position="463"/>
    </location>
</feature>
<organism evidence="12">
    <name type="scientific">Hellea balneolensis</name>
    <dbReference type="NCBI Taxonomy" id="287478"/>
    <lineage>
        <taxon>Bacteria</taxon>
        <taxon>Pseudomonadati</taxon>
        <taxon>Pseudomonadota</taxon>
        <taxon>Alphaproteobacteria</taxon>
        <taxon>Maricaulales</taxon>
        <taxon>Robiginitomaculaceae</taxon>
        <taxon>Hellea</taxon>
    </lineage>
</organism>
<evidence type="ECO:0000259" key="11">
    <source>
        <dbReference type="PROSITE" id="PS50885"/>
    </source>
</evidence>
<proteinExistence type="predicted"/>
<dbReference type="Gene3D" id="3.30.565.10">
    <property type="entry name" value="Histidine kinase-like ATPase, C-terminal domain"/>
    <property type="match status" value="1"/>
</dbReference>
<dbReference type="GO" id="GO:0016020">
    <property type="term" value="C:membrane"/>
    <property type="evidence" value="ECO:0007669"/>
    <property type="project" value="UniProtKB-SubCell"/>
</dbReference>
<feature type="transmembrane region" description="Helical" evidence="9">
    <location>
        <begin position="12"/>
        <end position="37"/>
    </location>
</feature>
<dbReference type="Proteomes" id="UP000886042">
    <property type="component" value="Unassembled WGS sequence"/>
</dbReference>
<feature type="domain" description="HAMP" evidence="11">
    <location>
        <begin position="187"/>
        <end position="242"/>
    </location>
</feature>
<dbReference type="AlphaFoldDB" id="A0A7C3C2M5"/>
<keyword evidence="4" id="KW-0597">Phosphoprotein</keyword>
<comment type="caution">
    <text evidence="12">The sequence shown here is derived from an EMBL/GenBank/DDBJ whole genome shotgun (WGS) entry which is preliminary data.</text>
</comment>
<dbReference type="EC" id="2.7.13.3" evidence="3"/>
<name>A0A7C3C2M5_9PROT</name>
<dbReference type="InterPro" id="IPR036890">
    <property type="entry name" value="HATPase_C_sf"/>
</dbReference>
<dbReference type="PANTHER" id="PTHR44936:SF10">
    <property type="entry name" value="SENSOR PROTEIN RSTB"/>
    <property type="match status" value="1"/>
</dbReference>
<evidence type="ECO:0000259" key="10">
    <source>
        <dbReference type="PROSITE" id="PS50109"/>
    </source>
</evidence>
<evidence type="ECO:0000256" key="1">
    <source>
        <dbReference type="ARBA" id="ARBA00000085"/>
    </source>
</evidence>